<sequence length="262" mass="28201">MNREQRRTDAPVAHSPRVWDYWLGGKDNYAVDRQVGDLLRATYPPVVDLVRSSRRFLARALQHLAGEVGLRQFVDVGPGLPTVDNTHEVVQRVAPGARVVYADNDPVVLAHARVLLQGEGTSYVEADLRDPAGLLDAAARDLDLDRPVGLVLTNVLGHLPDLAEARRSVRDLVAAVAPGSHLVVADGRTDGGGPFDAAVSMWNQAGSQPYVLRTTEQITCFLDGLELLEPGVVQSSLWRPDGPPGRLVEHVGAVGRKPSASA</sequence>
<dbReference type="EMBL" id="VFPA01000001">
    <property type="protein sequence ID" value="TQM14470.1"/>
    <property type="molecule type" value="Genomic_DNA"/>
</dbReference>
<keyword evidence="2" id="KW-1185">Reference proteome</keyword>
<dbReference type="GO" id="GO:0032259">
    <property type="term" value="P:methylation"/>
    <property type="evidence" value="ECO:0007669"/>
    <property type="project" value="UniProtKB-KW"/>
</dbReference>
<accession>A0A543DYQ5</accession>
<dbReference type="RefSeq" id="WP_142048927.1">
    <property type="nucleotide sequence ID" value="NZ_VFPA01000001.1"/>
</dbReference>
<keyword evidence="1" id="KW-0489">Methyltransferase</keyword>
<dbReference type="Pfam" id="PF04672">
    <property type="entry name" value="Methyltransf_19"/>
    <property type="match status" value="1"/>
</dbReference>
<comment type="caution">
    <text evidence="1">The sequence shown here is derived from an EMBL/GenBank/DDBJ whole genome shotgun (WGS) entry which is preliminary data.</text>
</comment>
<dbReference type="InterPro" id="IPR006764">
    <property type="entry name" value="SAM_dep_MeTrfase_SAV2177_type"/>
</dbReference>
<dbReference type="PIRSF" id="PIRSF017393">
    <property type="entry name" value="MTase_SAV2177"/>
    <property type="match status" value="1"/>
</dbReference>
<dbReference type="AlphaFoldDB" id="A0A543DYQ5"/>
<name>A0A543DYQ5_9PSEU</name>
<dbReference type="SUPFAM" id="SSF53335">
    <property type="entry name" value="S-adenosyl-L-methionine-dependent methyltransferases"/>
    <property type="match status" value="1"/>
</dbReference>
<protein>
    <submittedName>
        <fullName evidence="1">S-adenosyl methyltransferase</fullName>
    </submittedName>
</protein>
<keyword evidence="1" id="KW-0808">Transferase</keyword>
<evidence type="ECO:0000313" key="1">
    <source>
        <dbReference type="EMBL" id="TQM14470.1"/>
    </source>
</evidence>
<proteinExistence type="predicted"/>
<reference evidence="1 2" key="1">
    <citation type="submission" date="2019-06" db="EMBL/GenBank/DDBJ databases">
        <title>Sequencing the genomes of 1000 actinobacteria strains.</title>
        <authorList>
            <person name="Klenk H.-P."/>
        </authorList>
    </citation>
    <scope>NUCLEOTIDE SEQUENCE [LARGE SCALE GENOMIC DNA]</scope>
    <source>
        <strain evidence="1 2">DSM 45301</strain>
    </source>
</reference>
<dbReference type="InterPro" id="IPR029063">
    <property type="entry name" value="SAM-dependent_MTases_sf"/>
</dbReference>
<dbReference type="GO" id="GO:0008168">
    <property type="term" value="F:methyltransferase activity"/>
    <property type="evidence" value="ECO:0007669"/>
    <property type="project" value="UniProtKB-KW"/>
</dbReference>
<dbReference type="Gene3D" id="3.40.50.150">
    <property type="entry name" value="Vaccinia Virus protein VP39"/>
    <property type="match status" value="1"/>
</dbReference>
<gene>
    <name evidence="1" type="ORF">FB558_1235</name>
</gene>
<dbReference type="OrthoDB" id="3216820at2"/>
<dbReference type="Proteomes" id="UP000315677">
    <property type="component" value="Unassembled WGS sequence"/>
</dbReference>
<organism evidence="1 2">
    <name type="scientific">Pseudonocardia kunmingensis</name>
    <dbReference type="NCBI Taxonomy" id="630975"/>
    <lineage>
        <taxon>Bacteria</taxon>
        <taxon>Bacillati</taxon>
        <taxon>Actinomycetota</taxon>
        <taxon>Actinomycetes</taxon>
        <taxon>Pseudonocardiales</taxon>
        <taxon>Pseudonocardiaceae</taxon>
        <taxon>Pseudonocardia</taxon>
    </lineage>
</organism>
<evidence type="ECO:0000313" key="2">
    <source>
        <dbReference type="Proteomes" id="UP000315677"/>
    </source>
</evidence>